<dbReference type="Proteomes" id="UP000321513">
    <property type="component" value="Unassembled WGS sequence"/>
</dbReference>
<protein>
    <submittedName>
        <fullName evidence="2">Uncharacterized protein</fullName>
    </submittedName>
</protein>
<feature type="chain" id="PRO_5021900454" evidence="1">
    <location>
        <begin position="20"/>
        <end position="158"/>
    </location>
</feature>
<evidence type="ECO:0000313" key="3">
    <source>
        <dbReference type="Proteomes" id="UP000321513"/>
    </source>
</evidence>
<keyword evidence="1" id="KW-0732">Signal</keyword>
<accession>A0A512B8I4</accession>
<dbReference type="AlphaFoldDB" id="A0A512B8I4"/>
<reference evidence="2 3" key="1">
    <citation type="submission" date="2019-07" db="EMBL/GenBank/DDBJ databases">
        <title>Whole genome shotgun sequence of Segetibacter aerophilus NBRC 106135.</title>
        <authorList>
            <person name="Hosoyama A."/>
            <person name="Uohara A."/>
            <person name="Ohji S."/>
            <person name="Ichikawa N."/>
        </authorList>
    </citation>
    <scope>NUCLEOTIDE SEQUENCE [LARGE SCALE GENOMIC DNA]</scope>
    <source>
        <strain evidence="2 3">NBRC 106135</strain>
    </source>
</reference>
<organism evidence="2 3">
    <name type="scientific">Segetibacter aerophilus</name>
    <dbReference type="NCBI Taxonomy" id="670293"/>
    <lineage>
        <taxon>Bacteria</taxon>
        <taxon>Pseudomonadati</taxon>
        <taxon>Bacteroidota</taxon>
        <taxon>Chitinophagia</taxon>
        <taxon>Chitinophagales</taxon>
        <taxon>Chitinophagaceae</taxon>
        <taxon>Segetibacter</taxon>
    </lineage>
</organism>
<sequence length="158" mass="18579">MKKIILLTIFTCLFSNVFTQVTPFKKEYTIRQTKDWIVSSLTSVVLWENNSKIKPTFPISETAFTIELKNYRRMNNIPVSMAYEFSLKKAETLEDLDLIMDVGSNSGEDFIVFTRKSDDKSIYLNINKDKMTTEQKHRYIKHLNNAFLKLRGLEFLIF</sequence>
<feature type="signal peptide" evidence="1">
    <location>
        <begin position="1"/>
        <end position="19"/>
    </location>
</feature>
<name>A0A512B8I4_9BACT</name>
<dbReference type="RefSeq" id="WP_147202349.1">
    <property type="nucleotide sequence ID" value="NZ_BJYT01000002.1"/>
</dbReference>
<evidence type="ECO:0000256" key="1">
    <source>
        <dbReference type="SAM" id="SignalP"/>
    </source>
</evidence>
<evidence type="ECO:0000313" key="2">
    <source>
        <dbReference type="EMBL" id="GEO08275.1"/>
    </source>
</evidence>
<dbReference type="EMBL" id="BJYT01000002">
    <property type="protein sequence ID" value="GEO08275.1"/>
    <property type="molecule type" value="Genomic_DNA"/>
</dbReference>
<keyword evidence="3" id="KW-1185">Reference proteome</keyword>
<gene>
    <name evidence="2" type="ORF">SAE01_07710</name>
</gene>
<comment type="caution">
    <text evidence="2">The sequence shown here is derived from an EMBL/GenBank/DDBJ whole genome shotgun (WGS) entry which is preliminary data.</text>
</comment>
<proteinExistence type="predicted"/>